<comment type="cofactor">
    <cofactor evidence="1">
        <name>FAD</name>
        <dbReference type="ChEBI" id="CHEBI:57692"/>
    </cofactor>
</comment>
<name>A0A0F9WYX5_9ZZZZ</name>
<dbReference type="SUPFAM" id="SSF51905">
    <property type="entry name" value="FAD/NAD(P)-binding domain"/>
    <property type="match status" value="1"/>
</dbReference>
<evidence type="ECO:0000256" key="3">
    <source>
        <dbReference type="ARBA" id="ARBA00022827"/>
    </source>
</evidence>
<organism evidence="6">
    <name type="scientific">marine sediment metagenome</name>
    <dbReference type="NCBI Taxonomy" id="412755"/>
    <lineage>
        <taxon>unclassified sequences</taxon>
        <taxon>metagenomes</taxon>
        <taxon>ecological metagenomes</taxon>
    </lineage>
</organism>
<evidence type="ECO:0000256" key="2">
    <source>
        <dbReference type="ARBA" id="ARBA00022630"/>
    </source>
</evidence>
<dbReference type="InterPro" id="IPR023166">
    <property type="entry name" value="BaiN-like_dom_sf"/>
</dbReference>
<protein>
    <recommendedName>
        <fullName evidence="7">FAD-dependent oxidoreductase 2 FAD binding domain-containing protein</fullName>
    </recommendedName>
</protein>
<evidence type="ECO:0008006" key="7">
    <source>
        <dbReference type="Google" id="ProtNLM"/>
    </source>
</evidence>
<dbReference type="Pfam" id="PF03486">
    <property type="entry name" value="HI0933_like"/>
    <property type="match status" value="1"/>
</dbReference>
<evidence type="ECO:0000259" key="5">
    <source>
        <dbReference type="Pfam" id="PF22780"/>
    </source>
</evidence>
<proteinExistence type="predicted"/>
<dbReference type="EMBL" id="LAZR01000101">
    <property type="protein sequence ID" value="KKN91671.1"/>
    <property type="molecule type" value="Genomic_DNA"/>
</dbReference>
<dbReference type="Gene3D" id="1.10.8.260">
    <property type="entry name" value="HI0933 insert domain-like"/>
    <property type="match status" value="1"/>
</dbReference>
<evidence type="ECO:0000313" key="6">
    <source>
        <dbReference type="EMBL" id="KKN91671.1"/>
    </source>
</evidence>
<feature type="domain" description="RsdA/BaiN/AoA(So)-like insert" evidence="5">
    <location>
        <begin position="203"/>
        <end position="355"/>
    </location>
</feature>
<evidence type="ECO:0000256" key="1">
    <source>
        <dbReference type="ARBA" id="ARBA00001974"/>
    </source>
</evidence>
<comment type="caution">
    <text evidence="6">The sequence shown here is derived from an EMBL/GenBank/DDBJ whole genome shotgun (WGS) entry which is preliminary data.</text>
</comment>
<dbReference type="PRINTS" id="PR00411">
    <property type="entry name" value="PNDRDTASEI"/>
</dbReference>
<dbReference type="InterPro" id="IPR036188">
    <property type="entry name" value="FAD/NAD-bd_sf"/>
</dbReference>
<dbReference type="PANTHER" id="PTHR42887:SF2">
    <property type="entry name" value="OS12G0638800 PROTEIN"/>
    <property type="match status" value="1"/>
</dbReference>
<sequence>MDHSVPPKAEHYDVIILGAGASGLLCAFTAAQRGRRVLVLERANKVGKKILMSGGGRCNFTNNLVEPDNFISQNPHFCKSALKRYTQWDFIELVERHGIDYEERKHSQLFCKDSAKDIVAMLLAECEWAGADIRTHCEVESIATQTGSASRYRIQMQQNGQPCTLECSSLVVATGALSVPTLGGSGIGYDIARQFGLPLIERQAGLVPFMFSDAMKPFCERLSGLALEIEVSCGGRAFTENMLFTHRGISGPAILQISNYWGPGDEVAIDLLPGVDAANWLLQTKQQLPKSRLKTVLTQRLAKALVSELQVLWWADQEDTALAEFTDRKLSVIGEQLNRWLLKPSATEGYRTAEVTLGGVATDSISSKTMEAKTQPGLYFIGEVLDVTGHLGGFNFQWAWSSGFTAGLVV</sequence>
<evidence type="ECO:0000259" key="4">
    <source>
        <dbReference type="Pfam" id="PF03486"/>
    </source>
</evidence>
<dbReference type="AlphaFoldDB" id="A0A0F9WYX5"/>
<accession>A0A0F9WYX5</accession>
<dbReference type="Gene3D" id="3.50.50.60">
    <property type="entry name" value="FAD/NAD(P)-binding domain"/>
    <property type="match status" value="1"/>
</dbReference>
<dbReference type="PANTHER" id="PTHR42887">
    <property type="entry name" value="OS12G0638800 PROTEIN"/>
    <property type="match status" value="1"/>
</dbReference>
<dbReference type="Pfam" id="PF22780">
    <property type="entry name" value="HI0933_like_1st"/>
    <property type="match status" value="1"/>
</dbReference>
<dbReference type="NCBIfam" id="TIGR00275">
    <property type="entry name" value="aminoacetone oxidase family FAD-binding enzyme"/>
    <property type="match status" value="1"/>
</dbReference>
<keyword evidence="2" id="KW-0285">Flavoprotein</keyword>
<dbReference type="PRINTS" id="PR00368">
    <property type="entry name" value="FADPNR"/>
</dbReference>
<dbReference type="InterPro" id="IPR055178">
    <property type="entry name" value="RsdA/BaiN/AoA(So)-like_dom"/>
</dbReference>
<keyword evidence="3" id="KW-0274">FAD</keyword>
<feature type="domain" description="RsdA/BaiN/AoA(So)-like Rossmann fold-like" evidence="4">
    <location>
        <begin position="13"/>
        <end position="407"/>
    </location>
</feature>
<dbReference type="InterPro" id="IPR057661">
    <property type="entry name" value="RsdA/BaiN/AoA(So)_Rossmann"/>
</dbReference>
<reference evidence="6" key="1">
    <citation type="journal article" date="2015" name="Nature">
        <title>Complex archaea that bridge the gap between prokaryotes and eukaryotes.</title>
        <authorList>
            <person name="Spang A."/>
            <person name="Saw J.H."/>
            <person name="Jorgensen S.L."/>
            <person name="Zaremba-Niedzwiedzka K."/>
            <person name="Martijn J."/>
            <person name="Lind A.E."/>
            <person name="van Eijk R."/>
            <person name="Schleper C."/>
            <person name="Guy L."/>
            <person name="Ettema T.J."/>
        </authorList>
    </citation>
    <scope>NUCLEOTIDE SEQUENCE</scope>
</reference>
<dbReference type="InterPro" id="IPR004792">
    <property type="entry name" value="BaiN-like"/>
</dbReference>
<dbReference type="Gene3D" id="2.40.30.10">
    <property type="entry name" value="Translation factors"/>
    <property type="match status" value="1"/>
</dbReference>
<dbReference type="SUPFAM" id="SSF160996">
    <property type="entry name" value="HI0933 insert domain-like"/>
    <property type="match status" value="1"/>
</dbReference>
<gene>
    <name evidence="6" type="ORF">LCGC14_0215530</name>
</gene>